<dbReference type="AlphaFoldDB" id="A0A0B8ZGB8"/>
<gene>
    <name evidence="2" type="ORF">NJ75_04411</name>
</gene>
<dbReference type="EMBL" id="JRVC01000033">
    <property type="protein sequence ID" value="KHS42045.1"/>
    <property type="molecule type" value="Genomic_DNA"/>
</dbReference>
<dbReference type="InterPro" id="IPR024445">
    <property type="entry name" value="Tnp_ISXO2-like"/>
</dbReference>
<proteinExistence type="predicted"/>
<keyword evidence="3" id="KW-1185">Reference proteome</keyword>
<accession>A0A0B8ZGB8</accession>
<protein>
    <recommendedName>
        <fullName evidence="1">ISXO2-like transposase domain-containing protein</fullName>
    </recommendedName>
</protein>
<comment type="caution">
    <text evidence="2">The sequence shown here is derived from an EMBL/GenBank/DDBJ whole genome shotgun (WGS) entry which is preliminary data.</text>
</comment>
<sequence length="228" mass="25945">MDTLFERSTWPLTSWIMAMVYFANSRSGISRAFLQTMFGLTGGSAHIICKRIRQHMALLEDERQVGGPSEPVGLSFQRIKGARGSRIQSRSVLVMAIHDASHVVPVVVADRRPSTIHPIVRAKVRPGSILVYRDRIEHARLNQFRSNWGLARSFAIEPASRYSGIDNAILVFWMHFRRVMAAGHGHFARGNLWLYLGEFAFRFNRRSEPDQIFWDMVSHFPPVVGRGA</sequence>
<feature type="domain" description="ISXO2-like transposase" evidence="1">
    <location>
        <begin position="78"/>
        <end position="204"/>
    </location>
</feature>
<evidence type="ECO:0000259" key="1">
    <source>
        <dbReference type="SMART" id="SM01126"/>
    </source>
</evidence>
<evidence type="ECO:0000313" key="3">
    <source>
        <dbReference type="Proteomes" id="UP000031338"/>
    </source>
</evidence>
<dbReference type="RefSeq" id="WP_039338261.1">
    <property type="nucleotide sequence ID" value="NZ_JRVC01000033.1"/>
</dbReference>
<organism evidence="2 3">
    <name type="scientific">Novosphingobium subterraneum</name>
    <dbReference type="NCBI Taxonomy" id="48936"/>
    <lineage>
        <taxon>Bacteria</taxon>
        <taxon>Pseudomonadati</taxon>
        <taxon>Pseudomonadota</taxon>
        <taxon>Alphaproteobacteria</taxon>
        <taxon>Sphingomonadales</taxon>
        <taxon>Sphingomonadaceae</taxon>
        <taxon>Novosphingobium</taxon>
    </lineage>
</organism>
<name>A0A0B8ZGB8_9SPHN</name>
<dbReference type="Proteomes" id="UP000031338">
    <property type="component" value="Unassembled WGS sequence"/>
</dbReference>
<evidence type="ECO:0000313" key="2">
    <source>
        <dbReference type="EMBL" id="KHS42045.1"/>
    </source>
</evidence>
<dbReference type="SMART" id="SM01126">
    <property type="entry name" value="DDE_Tnp_IS1595"/>
    <property type="match status" value="1"/>
</dbReference>
<reference evidence="2 3" key="1">
    <citation type="submission" date="2014-10" db="EMBL/GenBank/DDBJ databases">
        <title>Draft genome sequence of Novosphingobium subterraneum DSM 12447.</title>
        <authorList>
            <person name="Gan H.M."/>
            <person name="Gan H.Y."/>
            <person name="Savka M.A."/>
        </authorList>
    </citation>
    <scope>NUCLEOTIDE SEQUENCE [LARGE SCALE GENOMIC DNA]</scope>
    <source>
        <strain evidence="2 3">DSM 12447</strain>
    </source>
</reference>
<dbReference type="PATRIC" id="fig|48936.3.peg.4449"/>
<dbReference type="Pfam" id="PF12762">
    <property type="entry name" value="DDE_Tnp_IS1595"/>
    <property type="match status" value="1"/>
</dbReference>